<accession>A0ABS9SNS2</accession>
<dbReference type="Gene3D" id="3.40.190.80">
    <property type="match status" value="1"/>
</dbReference>
<dbReference type="Pfam" id="PF00459">
    <property type="entry name" value="Inositol_P"/>
    <property type="match status" value="1"/>
</dbReference>
<evidence type="ECO:0000256" key="5">
    <source>
        <dbReference type="ARBA" id="ARBA00022801"/>
    </source>
</evidence>
<evidence type="ECO:0000313" key="8">
    <source>
        <dbReference type="EMBL" id="MCH5600017.1"/>
    </source>
</evidence>
<dbReference type="PANTHER" id="PTHR20854">
    <property type="entry name" value="INOSITOL MONOPHOSPHATASE"/>
    <property type="match status" value="1"/>
</dbReference>
<protein>
    <recommendedName>
        <fullName evidence="7">Inositol-1-monophosphatase</fullName>
        <ecNumber evidence="7">3.1.3.25</ecNumber>
    </recommendedName>
</protein>
<dbReference type="Proteomes" id="UP001202248">
    <property type="component" value="Unassembled WGS sequence"/>
</dbReference>
<dbReference type="InterPro" id="IPR033942">
    <property type="entry name" value="IMPase"/>
</dbReference>
<dbReference type="InterPro" id="IPR020550">
    <property type="entry name" value="Inositol_monophosphatase_CS"/>
</dbReference>
<evidence type="ECO:0000256" key="1">
    <source>
        <dbReference type="ARBA" id="ARBA00001033"/>
    </source>
</evidence>
<comment type="caution">
    <text evidence="8">The sequence shown here is derived from an EMBL/GenBank/DDBJ whole genome shotgun (WGS) entry which is preliminary data.</text>
</comment>
<dbReference type="PROSITE" id="PS00629">
    <property type="entry name" value="IMP_1"/>
    <property type="match status" value="1"/>
</dbReference>
<keyword evidence="6 7" id="KW-0460">Magnesium</keyword>
<reference evidence="8 9" key="1">
    <citation type="submission" date="2022-02" db="EMBL/GenBank/DDBJ databases">
        <authorList>
            <person name="Min J."/>
        </authorList>
    </citation>
    <scope>NUCLEOTIDE SEQUENCE [LARGE SCALE GENOMIC DNA]</scope>
    <source>
        <strain evidence="8 9">GR10-1</strain>
    </source>
</reference>
<evidence type="ECO:0000256" key="7">
    <source>
        <dbReference type="RuleBase" id="RU364068"/>
    </source>
</evidence>
<keyword evidence="5 7" id="KW-0378">Hydrolase</keyword>
<dbReference type="CDD" id="cd01639">
    <property type="entry name" value="IMPase"/>
    <property type="match status" value="1"/>
</dbReference>
<dbReference type="EMBL" id="JAKWBL010000004">
    <property type="protein sequence ID" value="MCH5600017.1"/>
    <property type="molecule type" value="Genomic_DNA"/>
</dbReference>
<comment type="cofactor">
    <cofactor evidence="2 7">
        <name>Mg(2+)</name>
        <dbReference type="ChEBI" id="CHEBI:18420"/>
    </cofactor>
</comment>
<organism evidence="8 9">
    <name type="scientific">Niabella ginsengisoli</name>
    <dbReference type="NCBI Taxonomy" id="522298"/>
    <lineage>
        <taxon>Bacteria</taxon>
        <taxon>Pseudomonadati</taxon>
        <taxon>Bacteroidota</taxon>
        <taxon>Chitinophagia</taxon>
        <taxon>Chitinophagales</taxon>
        <taxon>Chitinophagaceae</taxon>
        <taxon>Niabella</taxon>
    </lineage>
</organism>
<comment type="similarity">
    <text evidence="3 7">Belongs to the inositol monophosphatase superfamily.</text>
</comment>
<name>A0ABS9SNS2_9BACT</name>
<proteinExistence type="inferred from homology"/>
<dbReference type="InterPro" id="IPR020583">
    <property type="entry name" value="Inositol_monoP_metal-BS"/>
</dbReference>
<evidence type="ECO:0000256" key="3">
    <source>
        <dbReference type="ARBA" id="ARBA00009759"/>
    </source>
</evidence>
<evidence type="ECO:0000256" key="4">
    <source>
        <dbReference type="ARBA" id="ARBA00022723"/>
    </source>
</evidence>
<sequence length="335" mass="37596">MEVRSLSGSFSLVKKLIIVLFIAVNLSEYENEASKKTNTLPAKTRDFPRFFIIQHWASEIIIQSQSGDKQTGFAIFAPMLKTVLHEAIMAGGEQVSKYFNKTFEIKYKEGRNNLVTEADHASEKAILEVIQKAYPNHYILTEETGELPQDSEYKWIIDPIDGTINFAHGIPLNCISIGVEFKGEMILGMVYNPHMNELFFAEKGEGATFNGQPLKVSAEIDVMKSCLVTGFPYTYIQQNNGPLEVFERFIREGVPVRRLGAAAIDLCWVAAGRLDGFYEHKLQPWDSAAGFLIVEEAGGKVTDFEGNRYNPYEPRIVSTNGLIHDQLLEMINGKA</sequence>
<evidence type="ECO:0000313" key="9">
    <source>
        <dbReference type="Proteomes" id="UP001202248"/>
    </source>
</evidence>
<dbReference type="PRINTS" id="PR01959">
    <property type="entry name" value="SBIMPHPHTASE"/>
</dbReference>
<dbReference type="InterPro" id="IPR000760">
    <property type="entry name" value="Inositol_monophosphatase-like"/>
</dbReference>
<dbReference type="Gene3D" id="3.30.540.10">
    <property type="entry name" value="Fructose-1,6-Bisphosphatase, subunit A, domain 1"/>
    <property type="match status" value="1"/>
</dbReference>
<dbReference type="EC" id="3.1.3.25" evidence="7"/>
<dbReference type="RefSeq" id="WP_240833339.1">
    <property type="nucleotide sequence ID" value="NZ_JAKWBL010000004.1"/>
</dbReference>
<evidence type="ECO:0000256" key="6">
    <source>
        <dbReference type="ARBA" id="ARBA00022842"/>
    </source>
</evidence>
<dbReference type="PANTHER" id="PTHR20854:SF4">
    <property type="entry name" value="INOSITOL-1-MONOPHOSPHATASE-RELATED"/>
    <property type="match status" value="1"/>
</dbReference>
<comment type="catalytic activity">
    <reaction evidence="1 7">
        <text>a myo-inositol phosphate + H2O = myo-inositol + phosphate</text>
        <dbReference type="Rhea" id="RHEA:24056"/>
        <dbReference type="ChEBI" id="CHEBI:15377"/>
        <dbReference type="ChEBI" id="CHEBI:17268"/>
        <dbReference type="ChEBI" id="CHEBI:43474"/>
        <dbReference type="ChEBI" id="CHEBI:84139"/>
        <dbReference type="EC" id="3.1.3.25"/>
    </reaction>
</comment>
<keyword evidence="9" id="KW-1185">Reference proteome</keyword>
<keyword evidence="4 7" id="KW-0479">Metal-binding</keyword>
<gene>
    <name evidence="8" type="ORF">MKP09_19915</name>
</gene>
<dbReference type="PRINTS" id="PR00377">
    <property type="entry name" value="IMPHPHTASES"/>
</dbReference>
<dbReference type="SUPFAM" id="SSF56655">
    <property type="entry name" value="Carbohydrate phosphatase"/>
    <property type="match status" value="1"/>
</dbReference>
<dbReference type="InterPro" id="IPR022337">
    <property type="entry name" value="Inositol_monophosphatase_SuhB"/>
</dbReference>
<dbReference type="PROSITE" id="PS00630">
    <property type="entry name" value="IMP_2"/>
    <property type="match status" value="1"/>
</dbReference>
<evidence type="ECO:0000256" key="2">
    <source>
        <dbReference type="ARBA" id="ARBA00001946"/>
    </source>
</evidence>